<dbReference type="InterPro" id="IPR052164">
    <property type="entry name" value="Anthracycline_SecMetBiosynth"/>
</dbReference>
<proteinExistence type="predicted"/>
<evidence type="ECO:0000259" key="1">
    <source>
        <dbReference type="PROSITE" id="PS51819"/>
    </source>
</evidence>
<dbReference type="SUPFAM" id="SSF54593">
    <property type="entry name" value="Glyoxalase/Bleomycin resistance protein/Dihydroxybiphenyl dioxygenase"/>
    <property type="match status" value="1"/>
</dbReference>
<dbReference type="PROSITE" id="PS51819">
    <property type="entry name" value="VOC"/>
    <property type="match status" value="1"/>
</dbReference>
<comment type="caution">
    <text evidence="2">The sequence shown here is derived from an EMBL/GenBank/DDBJ whole genome shotgun (WGS) entry which is preliminary data.</text>
</comment>
<dbReference type="InterPro" id="IPR041581">
    <property type="entry name" value="Glyoxalase_6"/>
</dbReference>
<sequence length="72" mass="7522">VMEIPQEAGDAPPRWVVYFTSADTDAAVAKAKSLGGQVAAHPQDTPEVGRMAALVDPQGAHFSVIKLANPPQ</sequence>
<dbReference type="PANTHER" id="PTHR33993">
    <property type="entry name" value="GLYOXALASE-RELATED"/>
    <property type="match status" value="1"/>
</dbReference>
<reference evidence="2" key="1">
    <citation type="journal article" date="2015" name="Nature">
        <title>Complex archaea that bridge the gap between prokaryotes and eukaryotes.</title>
        <authorList>
            <person name="Spang A."/>
            <person name="Saw J.H."/>
            <person name="Jorgensen S.L."/>
            <person name="Zaremba-Niedzwiedzka K."/>
            <person name="Martijn J."/>
            <person name="Lind A.E."/>
            <person name="van Eijk R."/>
            <person name="Schleper C."/>
            <person name="Guy L."/>
            <person name="Ettema T.J."/>
        </authorList>
    </citation>
    <scope>NUCLEOTIDE SEQUENCE</scope>
</reference>
<feature type="non-terminal residue" evidence="2">
    <location>
        <position position="1"/>
    </location>
</feature>
<dbReference type="Gene3D" id="3.10.180.10">
    <property type="entry name" value="2,3-Dihydroxybiphenyl 1,2-Dioxygenase, domain 1"/>
    <property type="match status" value="1"/>
</dbReference>
<gene>
    <name evidence="2" type="ORF">LCGC14_2982120</name>
</gene>
<name>A0A0F8X758_9ZZZZ</name>
<feature type="domain" description="VOC" evidence="1">
    <location>
        <begin position="1"/>
        <end position="67"/>
    </location>
</feature>
<accession>A0A0F8X758</accession>
<dbReference type="InterPro" id="IPR037523">
    <property type="entry name" value="VOC_core"/>
</dbReference>
<organism evidence="2">
    <name type="scientific">marine sediment metagenome</name>
    <dbReference type="NCBI Taxonomy" id="412755"/>
    <lineage>
        <taxon>unclassified sequences</taxon>
        <taxon>metagenomes</taxon>
        <taxon>ecological metagenomes</taxon>
    </lineage>
</organism>
<dbReference type="PANTHER" id="PTHR33993:SF14">
    <property type="entry name" value="GB|AAF24581.1"/>
    <property type="match status" value="1"/>
</dbReference>
<dbReference type="InterPro" id="IPR029068">
    <property type="entry name" value="Glyas_Bleomycin-R_OHBP_Dase"/>
</dbReference>
<dbReference type="Pfam" id="PF18029">
    <property type="entry name" value="Glyoxalase_6"/>
    <property type="match status" value="1"/>
</dbReference>
<dbReference type="AlphaFoldDB" id="A0A0F8X758"/>
<evidence type="ECO:0000313" key="2">
    <source>
        <dbReference type="EMBL" id="KKK64643.1"/>
    </source>
</evidence>
<dbReference type="EMBL" id="LAZR01060931">
    <property type="protein sequence ID" value="KKK64643.1"/>
    <property type="molecule type" value="Genomic_DNA"/>
</dbReference>
<protein>
    <recommendedName>
        <fullName evidence="1">VOC domain-containing protein</fullName>
    </recommendedName>
</protein>